<keyword evidence="2" id="KW-1185">Reference proteome</keyword>
<proteinExistence type="predicted"/>
<protein>
    <submittedName>
        <fullName evidence="1">Nucleoside 2-deoxyribosyltransferase</fullName>
    </submittedName>
</protein>
<comment type="caution">
    <text evidence="1">The sequence shown here is derived from an EMBL/GenBank/DDBJ whole genome shotgun (WGS) entry which is preliminary data.</text>
</comment>
<gene>
    <name evidence="1" type="ORF">QJ522_14670</name>
</gene>
<accession>A0AAW6U3Z4</accession>
<dbReference type="InterPro" id="IPR007710">
    <property type="entry name" value="Nucleoside_deoxyribTrfase"/>
</dbReference>
<organism evidence="1 2">
    <name type="scientific">Anaerobaca lacustris</name>
    <dbReference type="NCBI Taxonomy" id="3044600"/>
    <lineage>
        <taxon>Bacteria</taxon>
        <taxon>Pseudomonadati</taxon>
        <taxon>Planctomycetota</taxon>
        <taxon>Phycisphaerae</taxon>
        <taxon>Sedimentisphaerales</taxon>
        <taxon>Anaerobacaceae</taxon>
        <taxon>Anaerobaca</taxon>
    </lineage>
</organism>
<dbReference type="RefSeq" id="WP_349245710.1">
    <property type="nucleotide sequence ID" value="NZ_JASCXX010000018.1"/>
</dbReference>
<name>A0AAW6U3Z4_9BACT</name>
<sequence>MYKIYCAGPLFNPKEREEMGQIASTLEDAGYSVFLPQRDGLEFAELFPWFQQKGIPAAEAQRILNMAIFSLDVFQIMDSQGLVLNMNGRVPDEGAMVEAGIAWAHNKAVVIFRSDRRSLIEGNCNPLVLGLSDFSCIDSYDGIPGAFETKFAIMAEHNLLARAHGFEAATASGREISSYLASERSRGDIAELLIDLFKERICQVFEDVKGSCSQADMQP</sequence>
<reference evidence="1" key="1">
    <citation type="submission" date="2023-05" db="EMBL/GenBank/DDBJ databases">
        <title>Anaerotaeda fermentans gen. nov., sp. nov., a novel anaerobic planctomycete of the new family within the order Sedimentisphaerales isolated from Taman Peninsula, Russia.</title>
        <authorList>
            <person name="Khomyakova M.A."/>
            <person name="Merkel A.Y."/>
            <person name="Slobodkin A.I."/>
        </authorList>
    </citation>
    <scope>NUCLEOTIDE SEQUENCE</scope>
    <source>
        <strain evidence="1">M17dextr</strain>
    </source>
</reference>
<dbReference type="SUPFAM" id="SSF52309">
    <property type="entry name" value="N-(deoxy)ribosyltransferase-like"/>
    <property type="match status" value="1"/>
</dbReference>
<evidence type="ECO:0000313" key="2">
    <source>
        <dbReference type="Proteomes" id="UP001431776"/>
    </source>
</evidence>
<evidence type="ECO:0000313" key="1">
    <source>
        <dbReference type="EMBL" id="MDI6450301.1"/>
    </source>
</evidence>
<dbReference type="Proteomes" id="UP001431776">
    <property type="component" value="Unassembled WGS sequence"/>
</dbReference>
<dbReference type="Gene3D" id="3.40.50.450">
    <property type="match status" value="1"/>
</dbReference>
<dbReference type="EMBL" id="JASCXX010000018">
    <property type="protein sequence ID" value="MDI6450301.1"/>
    <property type="molecule type" value="Genomic_DNA"/>
</dbReference>
<dbReference type="AlphaFoldDB" id="A0AAW6U3Z4"/>
<dbReference type="Pfam" id="PF05014">
    <property type="entry name" value="Nuc_deoxyrib_tr"/>
    <property type="match status" value="1"/>
</dbReference>